<feature type="signal peptide" evidence="1">
    <location>
        <begin position="1"/>
        <end position="25"/>
    </location>
</feature>
<keyword evidence="1" id="KW-0732">Signal</keyword>
<protein>
    <recommendedName>
        <fullName evidence="4">DUF1735 domain-containing protein</fullName>
    </recommendedName>
</protein>
<comment type="caution">
    <text evidence="2">The sequence shown here is derived from an EMBL/GenBank/DDBJ whole genome shotgun (WGS) entry which is preliminary data.</text>
</comment>
<keyword evidence="3" id="KW-1185">Reference proteome</keyword>
<dbReference type="AlphaFoldDB" id="A0A365XP32"/>
<dbReference type="EMBL" id="QFFJ01000003">
    <property type="protein sequence ID" value="RBL88092.1"/>
    <property type="molecule type" value="Genomic_DNA"/>
</dbReference>
<evidence type="ECO:0008006" key="4">
    <source>
        <dbReference type="Google" id="ProtNLM"/>
    </source>
</evidence>
<sequence>MMISPVLIRLSRTLMFLLTASLLMTGCRKEYSQETTTPYNPTPSPSDGMAVYALVQQGSSCSDATVSGSYKTGTPTGDDAKIQITVNVTTPGIWAMSTGTVNGLRFTGSGNFTNTGRQRITLQASGIPVQAGVFTFPIQAYTSTCSVALTVTGDSPVPTSEYYYKMTVNGKDYTQEATDNNNYMATAEVIGDVDVLLGAGITWNANIPLPAGKTELVISKGIYKNYRTTSQQDFKNFFKPGDYTYATINGQVYTDGIIINWTDENGKTWDSFNGTTGQPGGTFTIISTEEVPNMIDYYVKVKMRFSCKLYNHATGDVINVTNGEMVSSFIKK</sequence>
<evidence type="ECO:0000256" key="1">
    <source>
        <dbReference type="SAM" id="SignalP"/>
    </source>
</evidence>
<reference evidence="2 3" key="1">
    <citation type="submission" date="2018-05" db="EMBL/GenBank/DDBJ databases">
        <title>Chitinophaga sp. K3CV102501T nov., isolated from isolated from a monsoon evergreen broad-leaved forest soil.</title>
        <authorList>
            <person name="Lv Y."/>
        </authorList>
    </citation>
    <scope>NUCLEOTIDE SEQUENCE [LARGE SCALE GENOMIC DNA]</scope>
    <source>
        <strain evidence="2 3">GDMCC 1.1325</strain>
    </source>
</reference>
<evidence type="ECO:0000313" key="3">
    <source>
        <dbReference type="Proteomes" id="UP000253410"/>
    </source>
</evidence>
<dbReference type="Proteomes" id="UP000253410">
    <property type="component" value="Unassembled WGS sequence"/>
</dbReference>
<feature type="chain" id="PRO_5016976104" description="DUF1735 domain-containing protein" evidence="1">
    <location>
        <begin position="26"/>
        <end position="332"/>
    </location>
</feature>
<evidence type="ECO:0000313" key="2">
    <source>
        <dbReference type="EMBL" id="RBL88092.1"/>
    </source>
</evidence>
<accession>A0A365XP32</accession>
<gene>
    <name evidence="2" type="ORF">DF182_31695</name>
</gene>
<name>A0A365XP32_9BACT</name>
<dbReference type="RefSeq" id="WP_113619919.1">
    <property type="nucleotide sequence ID" value="NZ_QFFJ01000003.1"/>
</dbReference>
<organism evidence="2 3">
    <name type="scientific">Chitinophaga flava</name>
    <dbReference type="NCBI Taxonomy" id="2259036"/>
    <lineage>
        <taxon>Bacteria</taxon>
        <taxon>Pseudomonadati</taxon>
        <taxon>Bacteroidota</taxon>
        <taxon>Chitinophagia</taxon>
        <taxon>Chitinophagales</taxon>
        <taxon>Chitinophagaceae</taxon>
        <taxon>Chitinophaga</taxon>
    </lineage>
</organism>
<proteinExistence type="predicted"/>
<dbReference type="OrthoDB" id="661657at2"/>